<feature type="coiled-coil region" evidence="5">
    <location>
        <begin position="235"/>
        <end position="262"/>
    </location>
</feature>
<evidence type="ECO:0000256" key="5">
    <source>
        <dbReference type="SAM" id="Coils"/>
    </source>
</evidence>
<dbReference type="EMBL" id="JAIXNE010000002">
    <property type="protein sequence ID" value="MCA6075273.1"/>
    <property type="molecule type" value="Genomic_DNA"/>
</dbReference>
<keyword evidence="5" id="KW-0175">Coiled coil</keyword>
<accession>A0A9X1KVW5</accession>
<keyword evidence="3 6" id="KW-1133">Transmembrane helix</keyword>
<dbReference type="RefSeq" id="WP_225698755.1">
    <property type="nucleotide sequence ID" value="NZ_JAIXNE010000002.1"/>
</dbReference>
<dbReference type="Proteomes" id="UP001139409">
    <property type="component" value="Unassembled WGS sequence"/>
</dbReference>
<keyword evidence="10" id="KW-1185">Reference proteome</keyword>
<proteinExistence type="predicted"/>
<protein>
    <submittedName>
        <fullName evidence="7">Flotillin-like protein FloA</fullName>
    </submittedName>
</protein>
<evidence type="ECO:0000256" key="1">
    <source>
        <dbReference type="ARBA" id="ARBA00022475"/>
    </source>
</evidence>
<organism evidence="7 10">
    <name type="scientific">Fulvivirga sedimenti</name>
    <dbReference type="NCBI Taxonomy" id="2879465"/>
    <lineage>
        <taxon>Bacteria</taxon>
        <taxon>Pseudomonadati</taxon>
        <taxon>Bacteroidota</taxon>
        <taxon>Cytophagia</taxon>
        <taxon>Cytophagales</taxon>
        <taxon>Fulvivirgaceae</taxon>
        <taxon>Fulvivirga</taxon>
    </lineage>
</organism>
<keyword evidence="1" id="KW-1003">Cell membrane</keyword>
<evidence type="ECO:0000313" key="7">
    <source>
        <dbReference type="EMBL" id="MCA6075273.1"/>
    </source>
</evidence>
<evidence type="ECO:0000256" key="4">
    <source>
        <dbReference type="ARBA" id="ARBA00023136"/>
    </source>
</evidence>
<evidence type="ECO:0000256" key="3">
    <source>
        <dbReference type="ARBA" id="ARBA00022989"/>
    </source>
</evidence>
<evidence type="ECO:0000313" key="10">
    <source>
        <dbReference type="Proteomes" id="UP001139409"/>
    </source>
</evidence>
<sequence length="301" mass="32181">MAVPSLLTIAVILAGIWLLNFIFPINLWITAQFTGVKINLFDLVFMRFRKVPPGLIVRSMIIAHKAGIEHISTNQMETHYLANGNLEAVIKALIVADKANLDLTFKQATAIDLAGRNVLEAVQVSVTPYVVIVPAITGVSVDGIQLVAVARVTVRSNIQRLVGGAGEETIKARVGQGIISRIGTARHYAEVLESPESISKQVLANGLDSGTAFDILSIDIADLDVGENIGAALQIDQAAADLNIAKAKAEEKRAMAVALEQEMVARTQEAKAKVIQAEAEIPAALSAAFRVGQLYGKRNSE</sequence>
<reference evidence="7" key="1">
    <citation type="submission" date="2021-09" db="EMBL/GenBank/DDBJ databases">
        <title>Fulvivirga sp. isolated from coastal sediment.</title>
        <authorList>
            <person name="Yu H."/>
        </authorList>
    </citation>
    <scope>NUCLEOTIDE SEQUENCE</scope>
    <source>
        <strain evidence="7">1062</strain>
    </source>
</reference>
<feature type="transmembrane region" description="Helical" evidence="6">
    <location>
        <begin position="6"/>
        <end position="29"/>
    </location>
</feature>
<name>A0A9X1KVW5_9BACT</name>
<dbReference type="AlphaFoldDB" id="A0A9X1KVW5"/>
<keyword evidence="2 6" id="KW-0812">Transmembrane</keyword>
<keyword evidence="4 6" id="KW-0472">Membrane</keyword>
<evidence type="ECO:0000256" key="2">
    <source>
        <dbReference type="ARBA" id="ARBA00022692"/>
    </source>
</evidence>
<dbReference type="NCBIfam" id="NF010186">
    <property type="entry name" value="PRK13665.1"/>
    <property type="match status" value="1"/>
</dbReference>
<dbReference type="InterPro" id="IPR022853">
    <property type="entry name" value="FloA"/>
</dbReference>
<evidence type="ECO:0000313" key="9">
    <source>
        <dbReference type="EMBL" id="MCA6077578.1"/>
    </source>
</evidence>
<evidence type="ECO:0000313" key="8">
    <source>
        <dbReference type="EMBL" id="MCA6076450.1"/>
    </source>
</evidence>
<dbReference type="Pfam" id="PF12127">
    <property type="entry name" value="FloA"/>
    <property type="match status" value="1"/>
</dbReference>
<dbReference type="EMBL" id="JAIXNE010000004">
    <property type="protein sequence ID" value="MCA6077578.1"/>
    <property type="molecule type" value="Genomic_DNA"/>
</dbReference>
<evidence type="ECO:0000256" key="6">
    <source>
        <dbReference type="SAM" id="Phobius"/>
    </source>
</evidence>
<comment type="caution">
    <text evidence="7">The sequence shown here is derived from an EMBL/GenBank/DDBJ whole genome shotgun (WGS) entry which is preliminary data.</text>
</comment>
<gene>
    <name evidence="7" type="primary">floA</name>
    <name evidence="7" type="ORF">LDX50_10360</name>
    <name evidence="8" type="ORF">LDX50_16330</name>
    <name evidence="9" type="ORF">LDX50_22050</name>
</gene>
<dbReference type="EMBL" id="JAIXNE010000003">
    <property type="protein sequence ID" value="MCA6076450.1"/>
    <property type="molecule type" value="Genomic_DNA"/>
</dbReference>